<evidence type="ECO:0000313" key="6">
    <source>
        <dbReference type="EMBL" id="WIM68131.1"/>
    </source>
</evidence>
<dbReference type="InterPro" id="IPR050723">
    <property type="entry name" value="CFA/CMAS"/>
</dbReference>
<accession>A0ABY8VEQ1</accession>
<keyword evidence="3 6" id="KW-0808">Transferase</keyword>
<gene>
    <name evidence="6" type="ORF">QP027_01660</name>
</gene>
<sequence length="439" mass="49581">MTSPFVPMTVGEIVDAFVEGDNPFYWKAFDGSTAGPEDAKYTVSINSPEGLSYVVTAPGDVGLARAWVTEGLSVEGEHLAHPYGIFDALRELYRKFRKPDFRTMARIMRSLGSMGAIQIQPVPDVERASWIERTLRQGLSKHSKQRDADVISDHYDVGNDFYELFLGDSMTYTCAVYPTEDASLDQAQENKYRLIFDKLRLKPGDRHLDVGCGWGGMVRYAAKQGVKSLGVTLSQEQAEWAQEKIKEEGLEDLAEVRFMDYRDVEENDFDAISAIGLLEHIGVANYPDFFNFLSDKLHVGGLMLNHCITYPDNHKTAKGTFIDRYIFPDGELTGSGTITKAMQDNGFEVLHTENFRFDYMRTLRDWCDNLQENWDEAVALVGAPTAKLWAMYMAGSEWGFEYNVVALHHFLGVKLDDEGGRGDVPERRWWTDAPSSEFS</sequence>
<evidence type="ECO:0000256" key="2">
    <source>
        <dbReference type="ARBA" id="ARBA00022603"/>
    </source>
</evidence>
<protein>
    <submittedName>
        <fullName evidence="6">Class I SAM-dependent methyltransferase</fullName>
        <ecNumber evidence="6">2.1.1.-</ecNumber>
    </submittedName>
</protein>
<evidence type="ECO:0000256" key="5">
    <source>
        <dbReference type="ARBA" id="ARBA00023098"/>
    </source>
</evidence>
<dbReference type="Proteomes" id="UP001225598">
    <property type="component" value="Chromosome"/>
</dbReference>
<dbReference type="Gene3D" id="3.40.50.150">
    <property type="entry name" value="Vaccinia Virus protein VP39"/>
    <property type="match status" value="1"/>
</dbReference>
<dbReference type="PANTHER" id="PTHR43667">
    <property type="entry name" value="CYCLOPROPANE-FATTY-ACYL-PHOSPHOLIPID SYNTHASE"/>
    <property type="match status" value="1"/>
</dbReference>
<evidence type="ECO:0000256" key="3">
    <source>
        <dbReference type="ARBA" id="ARBA00022679"/>
    </source>
</evidence>
<dbReference type="EC" id="2.1.1.-" evidence="6"/>
<keyword evidence="7" id="KW-1185">Reference proteome</keyword>
<reference evidence="6 7" key="1">
    <citation type="submission" date="2023-05" db="EMBL/GenBank/DDBJ databases">
        <title>Corynebacterium suedekumii sp. nov. and Corynebacterium breve sp. nov. isolated from raw cow's milk.</title>
        <authorList>
            <person name="Baer M.K."/>
            <person name="Mehl L."/>
            <person name="Hellmuth R."/>
            <person name="Marke G."/>
            <person name="Lipski A."/>
        </authorList>
    </citation>
    <scope>NUCLEOTIDE SEQUENCE [LARGE SCALE GENOMIC DNA]</scope>
    <source>
        <strain evidence="6 7">R4</strain>
    </source>
</reference>
<evidence type="ECO:0000256" key="1">
    <source>
        <dbReference type="ARBA" id="ARBA00010815"/>
    </source>
</evidence>
<dbReference type="GO" id="GO:0008168">
    <property type="term" value="F:methyltransferase activity"/>
    <property type="evidence" value="ECO:0007669"/>
    <property type="project" value="UniProtKB-KW"/>
</dbReference>
<dbReference type="SUPFAM" id="SSF53335">
    <property type="entry name" value="S-adenosyl-L-methionine-dependent methyltransferases"/>
    <property type="match status" value="1"/>
</dbReference>
<dbReference type="EMBL" id="CP126969">
    <property type="protein sequence ID" value="WIM68131.1"/>
    <property type="molecule type" value="Genomic_DNA"/>
</dbReference>
<dbReference type="PIRSF" id="PIRSF003085">
    <property type="entry name" value="CMAS"/>
    <property type="match status" value="1"/>
</dbReference>
<keyword evidence="4" id="KW-0949">S-adenosyl-L-methionine</keyword>
<evidence type="ECO:0000313" key="7">
    <source>
        <dbReference type="Proteomes" id="UP001225598"/>
    </source>
</evidence>
<dbReference type="InterPro" id="IPR029063">
    <property type="entry name" value="SAM-dependent_MTases_sf"/>
</dbReference>
<keyword evidence="5" id="KW-0443">Lipid metabolism</keyword>
<dbReference type="PANTHER" id="PTHR43667:SF1">
    <property type="entry name" value="CYCLOPROPANE-FATTY-ACYL-PHOSPHOLIPID SYNTHASE"/>
    <property type="match status" value="1"/>
</dbReference>
<dbReference type="GO" id="GO:0032259">
    <property type="term" value="P:methylation"/>
    <property type="evidence" value="ECO:0007669"/>
    <property type="project" value="UniProtKB-KW"/>
</dbReference>
<evidence type="ECO:0000256" key="4">
    <source>
        <dbReference type="ARBA" id="ARBA00022691"/>
    </source>
</evidence>
<dbReference type="InterPro" id="IPR003333">
    <property type="entry name" value="CMAS"/>
</dbReference>
<name>A0ABY8VEQ1_9CORY</name>
<dbReference type="CDD" id="cd02440">
    <property type="entry name" value="AdoMet_MTases"/>
    <property type="match status" value="1"/>
</dbReference>
<keyword evidence="2 6" id="KW-0489">Methyltransferase</keyword>
<comment type="similarity">
    <text evidence="1">Belongs to the CFA/CMAS family.</text>
</comment>
<dbReference type="Pfam" id="PF02353">
    <property type="entry name" value="CMAS"/>
    <property type="match status" value="1"/>
</dbReference>
<organism evidence="6 7">
    <name type="scientific">Corynebacterium breve</name>
    <dbReference type="NCBI Taxonomy" id="3049799"/>
    <lineage>
        <taxon>Bacteria</taxon>
        <taxon>Bacillati</taxon>
        <taxon>Actinomycetota</taxon>
        <taxon>Actinomycetes</taxon>
        <taxon>Mycobacteriales</taxon>
        <taxon>Corynebacteriaceae</taxon>
        <taxon>Corynebacterium</taxon>
    </lineage>
</organism>
<dbReference type="RefSeq" id="WP_284825479.1">
    <property type="nucleotide sequence ID" value="NZ_CP126969.1"/>
</dbReference>
<proteinExistence type="inferred from homology"/>